<protein>
    <submittedName>
        <fullName evidence="6">Aldehyde dehydrogenase family protein</fullName>
    </submittedName>
</protein>
<reference evidence="6 7" key="1">
    <citation type="submission" date="2019-01" db="EMBL/GenBank/DDBJ databases">
        <title>Complete genome of a denitifying bacterium Halomons sp. BC-M4-5.</title>
        <authorList>
            <person name="Wang L."/>
            <person name="Shao Z."/>
        </authorList>
    </citation>
    <scope>NUCLEOTIDE SEQUENCE [LARGE SCALE GENOMIC DNA]</scope>
    <source>
        <strain evidence="6 7">BC-M4-5</strain>
    </source>
</reference>
<feature type="active site" evidence="3">
    <location>
        <position position="244"/>
    </location>
</feature>
<sequence length="472" mass="51151">MPTSHAFHALIDGELTTGTRQMAVINPSNEEVVAYCPRATPEETERAIRAAREAWPAWRDTPLEQRRQVLLAIADRIEANAEELEHLITLEQGKPLAGSKVETFQAPAILRFLANADLSPRILQDDAQQRAELHRRPLGVVAAIVPWNFPLVMACYKLGPALLTGNTCLVKPSPTTPLATLRLGELIADLVPPGVINVVPDGGDIGPLLAEHPDIDKISFTGSTASGRAVMRSAADSLKRLTLELGGNDAAIVLDDVDVAAVAPQLFGLAFVNSGQVCMSIKRLYIHSAIYEPMCDALAELARSAKVGDGLDPTIQFGPVQNRRQFEAVKRTLELAPQYGRIIAGGRTYGPGYYVEPTLIRDIEEGNPVVDEEIFGPVRSLLRFDDVEDAVRRANCSPYGLGGSVWTRDVERGERIASRLETGSAWVNQHFAMAPHIPFGGHKQSGIGVEFSEAGLHEYTAIQSVVVAKSAQ</sequence>
<dbReference type="InterPro" id="IPR016163">
    <property type="entry name" value="Ald_DH_C"/>
</dbReference>
<dbReference type="FunFam" id="3.40.605.10:FF:000007">
    <property type="entry name" value="NAD/NADP-dependent betaine aldehyde dehydrogenase"/>
    <property type="match status" value="1"/>
</dbReference>
<dbReference type="InterPro" id="IPR015590">
    <property type="entry name" value="Aldehyde_DH_dom"/>
</dbReference>
<gene>
    <name evidence="6" type="ORF">EKK97_21200</name>
</gene>
<feature type="domain" description="Aldehyde dehydrogenase" evidence="5">
    <location>
        <begin position="20"/>
        <end position="465"/>
    </location>
</feature>
<dbReference type="GO" id="GO:0016620">
    <property type="term" value="F:oxidoreductase activity, acting on the aldehyde or oxo group of donors, NAD or NADP as acceptor"/>
    <property type="evidence" value="ECO:0007669"/>
    <property type="project" value="InterPro"/>
</dbReference>
<dbReference type="OrthoDB" id="9812625at2"/>
<evidence type="ECO:0000256" key="3">
    <source>
        <dbReference type="PROSITE-ProRule" id="PRU10007"/>
    </source>
</evidence>
<dbReference type="Gene3D" id="3.40.309.10">
    <property type="entry name" value="Aldehyde Dehydrogenase, Chain A, domain 2"/>
    <property type="match status" value="1"/>
</dbReference>
<dbReference type="InterPro" id="IPR029510">
    <property type="entry name" value="Ald_DH_CS_GLU"/>
</dbReference>
<dbReference type="PROSITE" id="PS00687">
    <property type="entry name" value="ALDEHYDE_DEHYDR_GLU"/>
    <property type="match status" value="1"/>
</dbReference>
<evidence type="ECO:0000313" key="6">
    <source>
        <dbReference type="EMBL" id="QHC51613.1"/>
    </source>
</evidence>
<dbReference type="InterPro" id="IPR016162">
    <property type="entry name" value="Ald_DH_N"/>
</dbReference>
<dbReference type="Pfam" id="PF00171">
    <property type="entry name" value="Aldedh"/>
    <property type="match status" value="1"/>
</dbReference>
<dbReference type="PANTHER" id="PTHR11699">
    <property type="entry name" value="ALDEHYDE DEHYDROGENASE-RELATED"/>
    <property type="match status" value="1"/>
</dbReference>
<keyword evidence="7" id="KW-1185">Reference proteome</keyword>
<dbReference type="Gene3D" id="3.40.605.10">
    <property type="entry name" value="Aldehyde Dehydrogenase, Chain A, domain 1"/>
    <property type="match status" value="1"/>
</dbReference>
<dbReference type="AlphaFoldDB" id="A0A6I6SW55"/>
<keyword evidence="2 4" id="KW-0560">Oxidoreductase</keyword>
<proteinExistence type="inferred from homology"/>
<name>A0A6I6SW55_9GAMM</name>
<dbReference type="KEGG" id="htx:EKK97_21200"/>
<evidence type="ECO:0000313" key="7">
    <source>
        <dbReference type="Proteomes" id="UP000464013"/>
    </source>
</evidence>
<evidence type="ECO:0000256" key="1">
    <source>
        <dbReference type="ARBA" id="ARBA00009986"/>
    </source>
</evidence>
<dbReference type="CDD" id="cd07106">
    <property type="entry name" value="ALDH_AldA-AAD23400"/>
    <property type="match status" value="1"/>
</dbReference>
<evidence type="ECO:0000259" key="5">
    <source>
        <dbReference type="Pfam" id="PF00171"/>
    </source>
</evidence>
<dbReference type="SUPFAM" id="SSF53720">
    <property type="entry name" value="ALDH-like"/>
    <property type="match status" value="1"/>
</dbReference>
<dbReference type="Proteomes" id="UP000464013">
    <property type="component" value="Chromosome"/>
</dbReference>
<comment type="similarity">
    <text evidence="1 4">Belongs to the aldehyde dehydrogenase family.</text>
</comment>
<dbReference type="InterPro" id="IPR044086">
    <property type="entry name" value="LUC3-like"/>
</dbReference>
<evidence type="ECO:0000256" key="2">
    <source>
        <dbReference type="ARBA" id="ARBA00023002"/>
    </source>
</evidence>
<evidence type="ECO:0000256" key="4">
    <source>
        <dbReference type="RuleBase" id="RU003345"/>
    </source>
</evidence>
<dbReference type="RefSeq" id="WP_159554990.1">
    <property type="nucleotide sequence ID" value="NZ_CP035042.1"/>
</dbReference>
<dbReference type="EMBL" id="CP035042">
    <property type="protein sequence ID" value="QHC51613.1"/>
    <property type="molecule type" value="Genomic_DNA"/>
</dbReference>
<accession>A0A6I6SW55</accession>
<organism evidence="6 7">
    <name type="scientific">Billgrantia tianxiuensis</name>
    <dbReference type="NCBI Taxonomy" id="2497861"/>
    <lineage>
        <taxon>Bacteria</taxon>
        <taxon>Pseudomonadati</taxon>
        <taxon>Pseudomonadota</taxon>
        <taxon>Gammaproteobacteria</taxon>
        <taxon>Oceanospirillales</taxon>
        <taxon>Halomonadaceae</taxon>
        <taxon>Billgrantia</taxon>
    </lineage>
</organism>
<dbReference type="InterPro" id="IPR016161">
    <property type="entry name" value="Ald_DH/histidinol_DH"/>
</dbReference>